<sequence length="278" mass="30669">MAQVKDRRRSLASARRQAILSLASEGGNGIQRLSVSPPNHPPRAWEPGLASLRTWSNDPQRQATECIRSTRCRRPRGRRWQRGMSDDDPIVCFVRAYSGYVSGRKGELQQQSKSRPPKIILRLSLMSSASMATLSRQPSTVLYPLAAWASPRNMLPQEQTTKTTRTAANLTMTTSTHSPFSYHSQEACSLSSDYCSTASARGSMSFVVMVPSPGLAAELIRRHLGPAALPSRAFPAYRHAAMLTRGQESIPSPRFVHRTGSFLLRTAAFPPPPTKSHD</sequence>
<keyword evidence="2" id="KW-1185">Reference proteome</keyword>
<reference evidence="1 2" key="1">
    <citation type="submission" date="2016-07" db="EMBL/GenBank/DDBJ databases">
        <title>Multiple horizontal gene transfer events from other fungi enriched the ability of initially mycotrophic Trichoderma (Ascomycota) to feed on dead plant biomass.</title>
        <authorList>
            <consortium name="DOE Joint Genome Institute"/>
            <person name="Aerts A."/>
            <person name="Atanasova L."/>
            <person name="Chenthamara K."/>
            <person name="Zhang J."/>
            <person name="Grujic M."/>
            <person name="Henrissat B."/>
            <person name="Kuo A."/>
            <person name="Salamov A."/>
            <person name="Lipzen A."/>
            <person name="Labutti K."/>
            <person name="Barry K."/>
            <person name="Miao Y."/>
            <person name="Rahimi M.J."/>
            <person name="Shen Q."/>
            <person name="Grigoriev I.V."/>
            <person name="Kubicek C.P."/>
            <person name="Druzhinina I.S."/>
        </authorList>
    </citation>
    <scope>NUCLEOTIDE SEQUENCE [LARGE SCALE GENOMIC DNA]</scope>
    <source>
        <strain evidence="1 2">ATCC 18648</strain>
    </source>
</reference>
<organism evidence="1 2">
    <name type="scientific">Trichoderma longibrachiatum ATCC 18648</name>
    <dbReference type="NCBI Taxonomy" id="983965"/>
    <lineage>
        <taxon>Eukaryota</taxon>
        <taxon>Fungi</taxon>
        <taxon>Dikarya</taxon>
        <taxon>Ascomycota</taxon>
        <taxon>Pezizomycotina</taxon>
        <taxon>Sordariomycetes</taxon>
        <taxon>Hypocreomycetidae</taxon>
        <taxon>Hypocreales</taxon>
        <taxon>Hypocreaceae</taxon>
        <taxon>Trichoderma</taxon>
    </lineage>
</organism>
<dbReference type="AlphaFoldDB" id="A0A2T4BZ80"/>
<proteinExistence type="predicted"/>
<evidence type="ECO:0000313" key="1">
    <source>
        <dbReference type="EMBL" id="PTB74628.1"/>
    </source>
</evidence>
<name>A0A2T4BZ80_TRILO</name>
<protein>
    <submittedName>
        <fullName evidence="1">Uncharacterized protein</fullName>
    </submittedName>
</protein>
<accession>A0A2T4BZ80</accession>
<evidence type="ECO:0000313" key="2">
    <source>
        <dbReference type="Proteomes" id="UP000240760"/>
    </source>
</evidence>
<gene>
    <name evidence="1" type="ORF">M440DRAFT_1030778</name>
</gene>
<dbReference type="Proteomes" id="UP000240760">
    <property type="component" value="Unassembled WGS sequence"/>
</dbReference>
<dbReference type="EMBL" id="KZ679135">
    <property type="protein sequence ID" value="PTB74628.1"/>
    <property type="molecule type" value="Genomic_DNA"/>
</dbReference>